<dbReference type="EMBL" id="JAPOHA010000001">
    <property type="protein sequence ID" value="MCY1712707.1"/>
    <property type="molecule type" value="Genomic_DNA"/>
</dbReference>
<name>A0ABT4BP99_9FIRM</name>
<dbReference type="Proteomes" id="UP001082703">
    <property type="component" value="Unassembled WGS sequence"/>
</dbReference>
<comment type="similarity">
    <text evidence="2">Belongs to the bacterial solute-binding protein 2 family.</text>
</comment>
<dbReference type="InterPro" id="IPR028082">
    <property type="entry name" value="Peripla_BP_I"/>
</dbReference>
<dbReference type="RefSeq" id="WP_268056717.1">
    <property type="nucleotide sequence ID" value="NZ_JAPOHA010000001.1"/>
</dbReference>
<evidence type="ECO:0000313" key="6">
    <source>
        <dbReference type="EMBL" id="MCY1712707.1"/>
    </source>
</evidence>
<evidence type="ECO:0000256" key="1">
    <source>
        <dbReference type="ARBA" id="ARBA00004196"/>
    </source>
</evidence>
<dbReference type="SUPFAM" id="SSF53822">
    <property type="entry name" value="Periplasmic binding protein-like I"/>
    <property type="match status" value="1"/>
</dbReference>
<dbReference type="CDD" id="cd01536">
    <property type="entry name" value="PBP1_ABC_sugar_binding-like"/>
    <property type="match status" value="1"/>
</dbReference>
<reference evidence="6 7" key="1">
    <citation type="submission" date="2022-11" db="EMBL/GenBank/DDBJ databases">
        <authorList>
            <person name="Caiyu Z."/>
        </authorList>
    </citation>
    <scope>NUCLEOTIDE SEQUENCE [LARGE SCALE GENOMIC DNA]</scope>
    <source>
        <strain evidence="6 7">YR-4</strain>
    </source>
</reference>
<feature type="domain" description="Periplasmic binding protein" evidence="5">
    <location>
        <begin position="57"/>
        <end position="310"/>
    </location>
</feature>
<dbReference type="InterPro" id="IPR025997">
    <property type="entry name" value="SBP_2_dom"/>
</dbReference>
<dbReference type="PANTHER" id="PTHR46847">
    <property type="entry name" value="D-ALLOSE-BINDING PERIPLASMIC PROTEIN-RELATED"/>
    <property type="match status" value="1"/>
</dbReference>
<proteinExistence type="inferred from homology"/>
<evidence type="ECO:0000313" key="7">
    <source>
        <dbReference type="Proteomes" id="UP001082703"/>
    </source>
</evidence>
<comment type="subcellular location">
    <subcellularLocation>
        <location evidence="1">Cell envelope</location>
    </subcellularLocation>
</comment>
<keyword evidence="7" id="KW-1185">Reference proteome</keyword>
<accession>A0ABT4BP99</accession>
<feature type="chain" id="PRO_5047137037" evidence="4">
    <location>
        <begin position="21"/>
        <end position="340"/>
    </location>
</feature>
<organism evidence="6 7">
    <name type="scientific">Caproiciproducens galactitolivorans</name>
    <dbReference type="NCBI Taxonomy" id="642589"/>
    <lineage>
        <taxon>Bacteria</taxon>
        <taxon>Bacillati</taxon>
        <taxon>Bacillota</taxon>
        <taxon>Clostridia</taxon>
        <taxon>Eubacteriales</taxon>
        <taxon>Acutalibacteraceae</taxon>
        <taxon>Caproiciproducens</taxon>
    </lineage>
</organism>
<comment type="caution">
    <text evidence="6">The sequence shown here is derived from an EMBL/GenBank/DDBJ whole genome shotgun (WGS) entry which is preliminary data.</text>
</comment>
<dbReference type="PANTHER" id="PTHR46847:SF1">
    <property type="entry name" value="D-ALLOSE-BINDING PERIPLASMIC PROTEIN-RELATED"/>
    <property type="match status" value="1"/>
</dbReference>
<dbReference type="Pfam" id="PF13407">
    <property type="entry name" value="Peripla_BP_4"/>
    <property type="match status" value="1"/>
</dbReference>
<dbReference type="Gene3D" id="3.40.50.2300">
    <property type="match status" value="2"/>
</dbReference>
<sequence>MKTRRILAAILGGAMVLSMAACGSTGGSSTAASAAAESTAASAAASTAGKGNSDITIGVILKTLSSEYWGYVAAGVKQAEKDLGIKVELQGPPSETSYNEQSNMIETTISAGKVDALVISPLQPDMVVTKLQDATMPILFVDTDAKYDKKVAFVGTSNETAAKTGGEYIAKLIGKGKKAVLIGGVQGDTTCEARMKGYKEALEANGIQVLGIQYANATADKAVQVMENFMQTYPQIDAVLCNNDDMAMGAQRAAAQAGRADKMKFMGFDGNATSVQSIIDGKETASVAQSPYDMGYQAVANAVKAVKGEKVEKNIIVETKLIDSSNAKEYLATLKKMSGK</sequence>
<evidence type="ECO:0000256" key="3">
    <source>
        <dbReference type="ARBA" id="ARBA00022729"/>
    </source>
</evidence>
<dbReference type="PROSITE" id="PS51257">
    <property type="entry name" value="PROKAR_LIPOPROTEIN"/>
    <property type="match status" value="1"/>
</dbReference>
<evidence type="ECO:0000256" key="2">
    <source>
        <dbReference type="ARBA" id="ARBA00007639"/>
    </source>
</evidence>
<protein>
    <submittedName>
        <fullName evidence="6">Sugar ABC transporter substrate-binding protein</fullName>
    </submittedName>
</protein>
<evidence type="ECO:0000256" key="4">
    <source>
        <dbReference type="SAM" id="SignalP"/>
    </source>
</evidence>
<keyword evidence="3 4" id="KW-0732">Signal</keyword>
<gene>
    <name evidence="6" type="ORF">OUY18_00345</name>
</gene>
<evidence type="ECO:0000259" key="5">
    <source>
        <dbReference type="Pfam" id="PF13407"/>
    </source>
</evidence>
<feature type="signal peptide" evidence="4">
    <location>
        <begin position="1"/>
        <end position="20"/>
    </location>
</feature>